<accession>A0A7I8VL01</accession>
<dbReference type="OrthoDB" id="25466at2759"/>
<feature type="binding site" evidence="3">
    <location>
        <begin position="50"/>
        <end position="57"/>
    </location>
    <ligand>
        <name>GTP</name>
        <dbReference type="ChEBI" id="CHEBI:37565"/>
    </ligand>
</feature>
<feature type="binding site" evidence="4">
    <location>
        <position position="77"/>
    </location>
    <ligand>
        <name>Mg(2+)</name>
        <dbReference type="ChEBI" id="CHEBI:18420"/>
    </ligand>
</feature>
<evidence type="ECO:0000313" key="6">
    <source>
        <dbReference type="Proteomes" id="UP000549394"/>
    </source>
</evidence>
<gene>
    <name evidence="5" type="ORF">DGYR_LOCUS5539</name>
</gene>
<dbReference type="PROSITE" id="PS51417">
    <property type="entry name" value="ARF"/>
    <property type="match status" value="1"/>
</dbReference>
<dbReference type="Proteomes" id="UP000549394">
    <property type="component" value="Unassembled WGS sequence"/>
</dbReference>
<evidence type="ECO:0000313" key="5">
    <source>
        <dbReference type="EMBL" id="CAD5116962.1"/>
    </source>
</evidence>
<keyword evidence="6" id="KW-1185">Reference proteome</keyword>
<keyword evidence="2 3" id="KW-0342">GTP-binding</keyword>
<dbReference type="PANTHER" id="PTHR46724">
    <property type="entry name" value="ADP-RIBOSYLATION FACTOR-LIKE PROTEIN 9-RELATED"/>
    <property type="match status" value="1"/>
</dbReference>
<dbReference type="GO" id="GO:0046872">
    <property type="term" value="F:metal ion binding"/>
    <property type="evidence" value="ECO:0007669"/>
    <property type="project" value="UniProtKB-KW"/>
</dbReference>
<sequence length="209" mass="23201">MVSRAFITVGIGAAVAGSAYLAYKFLCQDEGETIGNDKEESRSKRILVLGLDNSGKSTIIHGLSAKKKGETFVSKPTEGFNIVCIEDSMNFWEVGGSPKYRTYWPKFLDNAHDLALLIYVIDSADSSRMSESSDALQMVLAHENMKNVPLLLCANKQDLQHSKPFDYIIKEFGLLNEDRKVTGVDTAVPRDSDKQVGIDDLKERINCFL</sequence>
<feature type="binding site" evidence="4">
    <location>
        <position position="57"/>
    </location>
    <ligand>
        <name>Mg(2+)</name>
        <dbReference type="ChEBI" id="CHEBI:18420"/>
    </ligand>
</feature>
<dbReference type="Pfam" id="PF00025">
    <property type="entry name" value="Arf"/>
    <property type="match status" value="1"/>
</dbReference>
<feature type="binding site" evidence="3">
    <location>
        <position position="96"/>
    </location>
    <ligand>
        <name>GTP</name>
        <dbReference type="ChEBI" id="CHEBI:37565"/>
    </ligand>
</feature>
<dbReference type="InterPro" id="IPR027417">
    <property type="entry name" value="P-loop_NTPase"/>
</dbReference>
<dbReference type="PRINTS" id="PR00328">
    <property type="entry name" value="SAR1GTPBP"/>
</dbReference>
<keyword evidence="4" id="KW-0479">Metal-binding</keyword>
<keyword evidence="1 3" id="KW-0547">Nucleotide-binding</keyword>
<dbReference type="InterPro" id="IPR053254">
    <property type="entry name" value="Arf-like_GTPase"/>
</dbReference>
<dbReference type="GO" id="GO:0005525">
    <property type="term" value="F:GTP binding"/>
    <property type="evidence" value="ECO:0007669"/>
    <property type="project" value="UniProtKB-KW"/>
</dbReference>
<dbReference type="SUPFAM" id="SSF52540">
    <property type="entry name" value="P-loop containing nucleoside triphosphate hydrolases"/>
    <property type="match status" value="1"/>
</dbReference>
<proteinExistence type="predicted"/>
<keyword evidence="4" id="KW-0460">Magnesium</keyword>
<name>A0A7I8VL01_9ANNE</name>
<reference evidence="5 6" key="1">
    <citation type="submission" date="2020-08" db="EMBL/GenBank/DDBJ databases">
        <authorList>
            <person name="Hejnol A."/>
        </authorList>
    </citation>
    <scope>NUCLEOTIDE SEQUENCE [LARGE SCALE GENOMIC DNA]</scope>
</reference>
<organism evidence="5 6">
    <name type="scientific">Dimorphilus gyrociliatus</name>
    <dbReference type="NCBI Taxonomy" id="2664684"/>
    <lineage>
        <taxon>Eukaryota</taxon>
        <taxon>Metazoa</taxon>
        <taxon>Spiralia</taxon>
        <taxon>Lophotrochozoa</taxon>
        <taxon>Annelida</taxon>
        <taxon>Polychaeta</taxon>
        <taxon>Polychaeta incertae sedis</taxon>
        <taxon>Dinophilidae</taxon>
        <taxon>Dimorphilus</taxon>
    </lineage>
</organism>
<dbReference type="EMBL" id="CAJFCJ010000007">
    <property type="protein sequence ID" value="CAD5116962.1"/>
    <property type="molecule type" value="Genomic_DNA"/>
</dbReference>
<evidence type="ECO:0000256" key="1">
    <source>
        <dbReference type="ARBA" id="ARBA00022741"/>
    </source>
</evidence>
<dbReference type="AlphaFoldDB" id="A0A7I8VL01"/>
<evidence type="ECO:0000256" key="3">
    <source>
        <dbReference type="PIRSR" id="PIRSR606689-1"/>
    </source>
</evidence>
<protein>
    <submittedName>
        <fullName evidence="5">DgyrCDS5801</fullName>
    </submittedName>
</protein>
<dbReference type="InterPro" id="IPR006689">
    <property type="entry name" value="Small_GTPase_ARF/SAR"/>
</dbReference>
<evidence type="ECO:0000256" key="4">
    <source>
        <dbReference type="PIRSR" id="PIRSR606689-2"/>
    </source>
</evidence>
<evidence type="ECO:0000256" key="2">
    <source>
        <dbReference type="ARBA" id="ARBA00023134"/>
    </source>
</evidence>
<dbReference type="Gene3D" id="3.40.50.300">
    <property type="entry name" value="P-loop containing nucleotide triphosphate hydrolases"/>
    <property type="match status" value="1"/>
</dbReference>
<feature type="binding site" evidence="3">
    <location>
        <begin position="155"/>
        <end position="158"/>
    </location>
    <ligand>
        <name>GTP</name>
        <dbReference type="ChEBI" id="CHEBI:37565"/>
    </ligand>
</feature>
<comment type="caution">
    <text evidence="5">The sequence shown here is derived from an EMBL/GenBank/DDBJ whole genome shotgun (WGS) entry which is preliminary data.</text>
</comment>
<dbReference type="GO" id="GO:0003924">
    <property type="term" value="F:GTPase activity"/>
    <property type="evidence" value="ECO:0007669"/>
    <property type="project" value="InterPro"/>
</dbReference>
<dbReference type="SMART" id="SM00177">
    <property type="entry name" value="ARF"/>
    <property type="match status" value="1"/>
</dbReference>